<feature type="region of interest" description="Disordered" evidence="3">
    <location>
        <begin position="160"/>
        <end position="181"/>
    </location>
</feature>
<dbReference type="SUPFAM" id="SSF81296">
    <property type="entry name" value="E set domains"/>
    <property type="match status" value="1"/>
</dbReference>
<dbReference type="InterPro" id="IPR006047">
    <property type="entry name" value="GH13_cat_dom"/>
</dbReference>
<dbReference type="InterPro" id="IPR013780">
    <property type="entry name" value="Glyco_hydro_b"/>
</dbReference>
<evidence type="ECO:0000256" key="2">
    <source>
        <dbReference type="ARBA" id="ARBA00023295"/>
    </source>
</evidence>
<evidence type="ECO:0000256" key="1">
    <source>
        <dbReference type="ARBA" id="ARBA00022801"/>
    </source>
</evidence>
<dbReference type="SMART" id="SM00642">
    <property type="entry name" value="Aamy"/>
    <property type="match status" value="1"/>
</dbReference>
<name>A0AAX2I8Q3_CAPSP</name>
<reference evidence="5 6" key="1">
    <citation type="submission" date="2018-06" db="EMBL/GenBank/DDBJ databases">
        <authorList>
            <consortium name="Pathogen Informatics"/>
            <person name="Doyle S."/>
        </authorList>
    </citation>
    <scope>NUCLEOTIDE SEQUENCE [LARGE SCALE GENOMIC DNA]</scope>
    <source>
        <strain evidence="5 6">NCTC11653</strain>
    </source>
</reference>
<evidence type="ECO:0000313" key="6">
    <source>
        <dbReference type="Proteomes" id="UP000249902"/>
    </source>
</evidence>
<proteinExistence type="predicted"/>
<dbReference type="SUPFAM" id="SSF51445">
    <property type="entry name" value="(Trans)glycosidases"/>
    <property type="match status" value="1"/>
</dbReference>
<protein>
    <submittedName>
        <fullName evidence="5">Cyclomaltodextrinase</fullName>
        <ecNumber evidence="5">3.2.1.54</ecNumber>
    </submittedName>
</protein>
<feature type="domain" description="Glycosyl hydrolase family 13 catalytic" evidence="4">
    <location>
        <begin position="151"/>
        <end position="549"/>
    </location>
</feature>
<dbReference type="Pfam" id="PF09087">
    <property type="entry name" value="Cyc-maltodext_N"/>
    <property type="match status" value="1"/>
</dbReference>
<keyword evidence="2 5" id="KW-0326">Glycosidase</keyword>
<organism evidence="5 6">
    <name type="scientific">Capnocytophaga sputigena</name>
    <dbReference type="NCBI Taxonomy" id="1019"/>
    <lineage>
        <taxon>Bacteria</taxon>
        <taxon>Pseudomonadati</taxon>
        <taxon>Bacteroidota</taxon>
        <taxon>Flavobacteriia</taxon>
        <taxon>Flavobacteriales</taxon>
        <taxon>Flavobacteriaceae</taxon>
        <taxon>Capnocytophaga</taxon>
    </lineage>
</organism>
<dbReference type="InterPro" id="IPR015171">
    <property type="entry name" value="Cyc-maltodext_N"/>
</dbReference>
<evidence type="ECO:0000313" key="5">
    <source>
        <dbReference type="EMBL" id="SQA74653.1"/>
    </source>
</evidence>
<dbReference type="CDD" id="cd11340">
    <property type="entry name" value="AmyAc_bac_CMD_like_3"/>
    <property type="match status" value="1"/>
</dbReference>
<keyword evidence="1 5" id="KW-0378">Hydrolase</keyword>
<comment type="caution">
    <text evidence="5">The sequence shown here is derived from an EMBL/GenBank/DDBJ whole genome shotgun (WGS) entry which is preliminary data.</text>
</comment>
<dbReference type="Gene3D" id="3.20.20.80">
    <property type="entry name" value="Glycosidases"/>
    <property type="match status" value="1"/>
</dbReference>
<dbReference type="GO" id="GO:0047798">
    <property type="term" value="F:cyclomaltodextrinase activity"/>
    <property type="evidence" value="ECO:0007669"/>
    <property type="project" value="UniProtKB-EC"/>
</dbReference>
<dbReference type="PANTHER" id="PTHR10357:SF210">
    <property type="entry name" value="MALTODEXTRIN GLUCOSIDASE"/>
    <property type="match status" value="1"/>
</dbReference>
<dbReference type="EC" id="3.2.1.54" evidence="5"/>
<dbReference type="InterPro" id="IPR017853">
    <property type="entry name" value="GH"/>
</dbReference>
<dbReference type="GO" id="GO:0005975">
    <property type="term" value="P:carbohydrate metabolic process"/>
    <property type="evidence" value="ECO:0007669"/>
    <property type="project" value="InterPro"/>
</dbReference>
<dbReference type="Pfam" id="PF00128">
    <property type="entry name" value="Alpha-amylase"/>
    <property type="match status" value="1"/>
</dbReference>
<accession>A0AAX2I8Q3</accession>
<dbReference type="Proteomes" id="UP000249902">
    <property type="component" value="Unassembled WGS sequence"/>
</dbReference>
<dbReference type="AlphaFoldDB" id="A0AAX2I8Q3"/>
<dbReference type="EMBL" id="UAVP01000003">
    <property type="protein sequence ID" value="SQA74653.1"/>
    <property type="molecule type" value="Genomic_DNA"/>
</dbReference>
<evidence type="ECO:0000256" key="3">
    <source>
        <dbReference type="SAM" id="MobiDB-lite"/>
    </source>
</evidence>
<dbReference type="InterPro" id="IPR014756">
    <property type="entry name" value="Ig_E-set"/>
</dbReference>
<dbReference type="Gene3D" id="2.60.40.1180">
    <property type="entry name" value="Golgi alpha-mannosidase II"/>
    <property type="match status" value="1"/>
</dbReference>
<dbReference type="PANTHER" id="PTHR10357">
    <property type="entry name" value="ALPHA-AMYLASE FAMILY MEMBER"/>
    <property type="match status" value="1"/>
</dbReference>
<sequence length="638" mass="73463">MMSLTPNEYTSKLKSITDSLLNRQIGKSNMKHIIILMGLFTFFNAHAQIKRIEPPFWWEGMHYAEIQILLYGKNIAQYRVESDLPISNVLKTENPNYLFVTVDTKDKKAGNYSISLWQKKKQVGSVSYELKARREGSAYRKSFDSSDMIYLIMPDRFANGNPNNDSHPALTDKLNRSASDGRHGGDIQGIIDHLDYIQSLGATAIWSTPLCEDNEPQHSYHTYAQTDVYKIDPRYGTNEEYQQLSSALHKRGMKLIKDYVTNHWGSQHWMVKDLPCYDWLHQFPGYGQSTFRMSTQMDSNASEWDKKYCEKGWFARSMPDLNQANPLVLNYLTQNAIWWIEYADLDGLRVDTYSYNDKEGIAKWTKAITDEYPHFNIMGEVWLNQSAQVSYWQKDSPISAIQSYNTYLPTVMDFPLFNAIGEAFRAAPSWDKGMIQLYDNFTNDFLYKDINNLLIFAENHDTARINHVYPKIEDYKMIITLLATARGIPQLYYGSEIAMAGDKSKGDGDIRQDFPGGWAGDTQNAFTASGRTATQKEYYDFTAKLFNWRKDKAVIHYGKTKQYLPENEVYIYFRYNDTESLMVILNNSDKPQTLHLNRFAESLAGFLRGKDVISGKEVSLSASTLEIPAKTPMLIELK</sequence>
<gene>
    <name evidence="5" type="ORF">NCTC11653_00546</name>
</gene>
<dbReference type="Gene3D" id="2.60.40.10">
    <property type="entry name" value="Immunoglobulins"/>
    <property type="match status" value="1"/>
</dbReference>
<dbReference type="SUPFAM" id="SSF51011">
    <property type="entry name" value="Glycosyl hydrolase domain"/>
    <property type="match status" value="1"/>
</dbReference>
<dbReference type="InterPro" id="IPR013783">
    <property type="entry name" value="Ig-like_fold"/>
</dbReference>
<evidence type="ECO:0000259" key="4">
    <source>
        <dbReference type="SMART" id="SM00642"/>
    </source>
</evidence>